<reference evidence="8 9" key="1">
    <citation type="submission" date="2020-04" db="EMBL/GenBank/DDBJ databases">
        <title>Plant Genome Project.</title>
        <authorList>
            <person name="Zhang R.-G."/>
        </authorList>
    </citation>
    <scope>NUCLEOTIDE SEQUENCE [LARGE SCALE GENOMIC DNA]</scope>
    <source>
        <strain evidence="8">YNK0</strain>
        <tissue evidence="8">Leaf</tissue>
    </source>
</reference>
<evidence type="ECO:0000313" key="9">
    <source>
        <dbReference type="Proteomes" id="UP000655225"/>
    </source>
</evidence>
<dbReference type="Proteomes" id="UP000655225">
    <property type="component" value="Unassembled WGS sequence"/>
</dbReference>
<evidence type="ECO:0000256" key="4">
    <source>
        <dbReference type="ARBA" id="ARBA00022989"/>
    </source>
</evidence>
<dbReference type="EMBL" id="JABCRI010000006">
    <property type="protein sequence ID" value="KAF8405169.1"/>
    <property type="molecule type" value="Genomic_DNA"/>
</dbReference>
<evidence type="ECO:0000256" key="6">
    <source>
        <dbReference type="SAM" id="Coils"/>
    </source>
</evidence>
<proteinExistence type="inferred from homology"/>
<keyword evidence="3 7" id="KW-0812">Transmembrane</keyword>
<accession>A0A835DM89</accession>
<comment type="caution">
    <text evidence="8">The sequence shown here is derived from an EMBL/GenBank/DDBJ whole genome shotgun (WGS) entry which is preliminary data.</text>
</comment>
<dbReference type="PANTHER" id="PTHR31113">
    <property type="entry name" value="UPF0496 PROTEIN 3-RELATED"/>
    <property type="match status" value="1"/>
</dbReference>
<protein>
    <submittedName>
        <fullName evidence="8">Uncharacterized protein</fullName>
    </submittedName>
</protein>
<dbReference type="InterPro" id="IPR007749">
    <property type="entry name" value="DUF677"/>
</dbReference>
<comment type="subcellular location">
    <subcellularLocation>
        <location evidence="1">Membrane</location>
    </subcellularLocation>
</comment>
<dbReference type="GO" id="GO:0016020">
    <property type="term" value="C:membrane"/>
    <property type="evidence" value="ECO:0007669"/>
    <property type="project" value="UniProtKB-SubCell"/>
</dbReference>
<keyword evidence="5 7" id="KW-0472">Membrane</keyword>
<dbReference type="OrthoDB" id="679959at2759"/>
<sequence length="381" mass="43418">MGGQFSKQNRNTRSRDALKSYDYDSKSSVDKDLKPYSTNIRSHTMKVINTVADGLKDQGTVSFDTLATITEHLLEMNQEAVKHVLECTKDIWKDQELLDLVEKYFDNSLQTLKSLNKLVECQKGFSESQLAIRWALQQFEEEDKKEGVDGEKYLKSLEGLKKFKASEKSITEEFFKLSKSVCDREKEMLVKLRDRQKQLAKKQKFGKTWRKVSSIIFAVLSTSVLICSIVAAAIVAPPLVAALVAAAAAIPFGDIGRWVDSLWEEWEKELEGQEQVLTPIEKNTLTVITEMGNIEALVARLEIDIKPLSRNADFALLERKGAVKLVMEDMRKQLEDFTKRIEELGKRADRCSNDIINARTEVANRIIQHAKNRKRKRRGSS</sequence>
<feature type="coiled-coil region" evidence="6">
    <location>
        <begin position="327"/>
        <end position="361"/>
    </location>
</feature>
<feature type="transmembrane region" description="Helical" evidence="7">
    <location>
        <begin position="212"/>
        <end position="234"/>
    </location>
</feature>
<dbReference type="OMA" id="FMEINGN"/>
<organism evidence="8 9">
    <name type="scientific">Tetracentron sinense</name>
    <name type="common">Spur-leaf</name>
    <dbReference type="NCBI Taxonomy" id="13715"/>
    <lineage>
        <taxon>Eukaryota</taxon>
        <taxon>Viridiplantae</taxon>
        <taxon>Streptophyta</taxon>
        <taxon>Embryophyta</taxon>
        <taxon>Tracheophyta</taxon>
        <taxon>Spermatophyta</taxon>
        <taxon>Magnoliopsida</taxon>
        <taxon>Trochodendrales</taxon>
        <taxon>Trochodendraceae</taxon>
        <taxon>Tetracentron</taxon>
    </lineage>
</organism>
<gene>
    <name evidence="8" type="ORF">HHK36_010068</name>
</gene>
<keyword evidence="9" id="KW-1185">Reference proteome</keyword>
<comment type="similarity">
    <text evidence="2">Belongs to the UPF0496 family.</text>
</comment>
<evidence type="ECO:0000256" key="1">
    <source>
        <dbReference type="ARBA" id="ARBA00004370"/>
    </source>
</evidence>
<evidence type="ECO:0000313" key="8">
    <source>
        <dbReference type="EMBL" id="KAF8405169.1"/>
    </source>
</evidence>
<name>A0A835DM89_TETSI</name>
<keyword evidence="4 7" id="KW-1133">Transmembrane helix</keyword>
<evidence type="ECO:0000256" key="5">
    <source>
        <dbReference type="ARBA" id="ARBA00023136"/>
    </source>
</evidence>
<evidence type="ECO:0000256" key="3">
    <source>
        <dbReference type="ARBA" id="ARBA00022692"/>
    </source>
</evidence>
<keyword evidence="6" id="KW-0175">Coiled coil</keyword>
<evidence type="ECO:0000256" key="2">
    <source>
        <dbReference type="ARBA" id="ARBA00009074"/>
    </source>
</evidence>
<dbReference type="Pfam" id="PF05055">
    <property type="entry name" value="DUF677"/>
    <property type="match status" value="1"/>
</dbReference>
<evidence type="ECO:0000256" key="7">
    <source>
        <dbReference type="SAM" id="Phobius"/>
    </source>
</evidence>
<dbReference type="PANTHER" id="PTHR31113:SF32">
    <property type="entry name" value="UPF0496 PLANT-LIKE PROTEIN"/>
    <property type="match status" value="1"/>
</dbReference>
<dbReference type="AlphaFoldDB" id="A0A835DM89"/>